<name>A0AAV1K5G1_9NEOP</name>
<proteinExistence type="predicted"/>
<dbReference type="EMBL" id="CAVLEF010000280">
    <property type="protein sequence ID" value="CAK1555930.1"/>
    <property type="molecule type" value="Genomic_DNA"/>
</dbReference>
<reference evidence="1 2" key="1">
    <citation type="submission" date="2023-11" db="EMBL/GenBank/DDBJ databases">
        <authorList>
            <person name="Okamura Y."/>
        </authorList>
    </citation>
    <scope>NUCLEOTIDE SEQUENCE [LARGE SCALE GENOMIC DNA]</scope>
</reference>
<evidence type="ECO:0000313" key="2">
    <source>
        <dbReference type="Proteomes" id="UP001497472"/>
    </source>
</evidence>
<evidence type="ECO:0000313" key="1">
    <source>
        <dbReference type="EMBL" id="CAK1555930.1"/>
    </source>
</evidence>
<protein>
    <submittedName>
        <fullName evidence="1">Uncharacterized protein</fullName>
    </submittedName>
</protein>
<comment type="caution">
    <text evidence="1">The sequence shown here is derived from an EMBL/GenBank/DDBJ whole genome shotgun (WGS) entry which is preliminary data.</text>
</comment>
<dbReference type="Proteomes" id="UP001497472">
    <property type="component" value="Unassembled WGS sequence"/>
</dbReference>
<sequence length="118" mass="12982">MPGPTRLHVAGVTMGLSRYPVGTTIPNQCYQRARPRSASRAFFFINQSLQNSAVLSLCDLAHKILEKFYDSYFPPLIRGTLSNLRTPQQEVSGVGATQAQIDLSVEEPVGHISHLTVN</sequence>
<accession>A0AAV1K5G1</accession>
<dbReference type="AlphaFoldDB" id="A0AAV1K5G1"/>
<gene>
    <name evidence="1" type="ORF">LNINA_LOCUS14712</name>
</gene>
<organism evidence="1 2">
    <name type="scientific">Leptosia nina</name>
    <dbReference type="NCBI Taxonomy" id="320188"/>
    <lineage>
        <taxon>Eukaryota</taxon>
        <taxon>Metazoa</taxon>
        <taxon>Ecdysozoa</taxon>
        <taxon>Arthropoda</taxon>
        <taxon>Hexapoda</taxon>
        <taxon>Insecta</taxon>
        <taxon>Pterygota</taxon>
        <taxon>Neoptera</taxon>
        <taxon>Endopterygota</taxon>
        <taxon>Lepidoptera</taxon>
        <taxon>Glossata</taxon>
        <taxon>Ditrysia</taxon>
        <taxon>Papilionoidea</taxon>
        <taxon>Pieridae</taxon>
        <taxon>Pierinae</taxon>
        <taxon>Leptosia</taxon>
    </lineage>
</organism>
<keyword evidence="2" id="KW-1185">Reference proteome</keyword>